<dbReference type="Proteomes" id="UP000019678">
    <property type="component" value="Unassembled WGS sequence"/>
</dbReference>
<comment type="caution">
    <text evidence="1">The sequence shown here is derived from an EMBL/GenBank/DDBJ whole genome shotgun (WGS) entry which is preliminary data.</text>
</comment>
<dbReference type="AlphaFoldDB" id="A0A017T0V0"/>
<dbReference type="OrthoDB" id="6628071at2"/>
<reference evidence="1 2" key="1">
    <citation type="submission" date="2013-05" db="EMBL/GenBank/DDBJ databases">
        <title>Genome assembly of Chondromyces apiculatus DSM 436.</title>
        <authorList>
            <person name="Sharma G."/>
            <person name="Khatri I."/>
            <person name="Kaur C."/>
            <person name="Mayilraj S."/>
            <person name="Subramanian S."/>
        </authorList>
    </citation>
    <scope>NUCLEOTIDE SEQUENCE [LARGE SCALE GENOMIC DNA]</scope>
    <source>
        <strain evidence="1 2">DSM 436</strain>
    </source>
</reference>
<gene>
    <name evidence="1" type="ORF">CAP_6464</name>
</gene>
<evidence type="ECO:0000313" key="1">
    <source>
        <dbReference type="EMBL" id="EYF02884.1"/>
    </source>
</evidence>
<keyword evidence="2" id="KW-1185">Reference proteome</keyword>
<evidence type="ECO:0000313" key="2">
    <source>
        <dbReference type="Proteomes" id="UP000019678"/>
    </source>
</evidence>
<dbReference type="EMBL" id="ASRX01000054">
    <property type="protein sequence ID" value="EYF02884.1"/>
    <property type="molecule type" value="Genomic_DNA"/>
</dbReference>
<name>A0A017T0V0_9BACT</name>
<sequence length="367" mass="39524">MARPAPQRPPSTPQAGFGADLDDVHERLIEAMRRAIPLLPQEMREDVEALVSPENLAITAAVLGAWAASHAVGVGEVVDIGLLALGLMTLGAMALDVGKHIGAYLRVAIGAKSPKDLDDAAAHLAEAISMLGVTLFTTLIMKQAAKKLPGVTAKLTPAPLQRYLAFTVEEWLYKSGYRRIAPRARAGALEALRFFETKRNFVSENSILGWLKGMDLSKTVTSTVLPPKQVVIGYMQVNPLILAKIRAHPSRARELIAGLKGGDMEIGRFFTRSGTSSRQLGIGDQNRIYCKFELGSGVSALQSTTAPFRDTWTLPGVNVVKLPSGNEAHRGQLVGGGGMQYLIPDAKDLLKSETLKLVEIGTRLNPY</sequence>
<organism evidence="1 2">
    <name type="scientific">Chondromyces apiculatus DSM 436</name>
    <dbReference type="NCBI Taxonomy" id="1192034"/>
    <lineage>
        <taxon>Bacteria</taxon>
        <taxon>Pseudomonadati</taxon>
        <taxon>Myxococcota</taxon>
        <taxon>Polyangia</taxon>
        <taxon>Polyangiales</taxon>
        <taxon>Polyangiaceae</taxon>
        <taxon>Chondromyces</taxon>
    </lineage>
</organism>
<dbReference type="eggNOG" id="ENOG5033NUW">
    <property type="taxonomic scope" value="Bacteria"/>
</dbReference>
<accession>A0A017T0V0</accession>
<dbReference type="RefSeq" id="WP_156041236.1">
    <property type="nucleotide sequence ID" value="NZ_ASRX01000054.1"/>
</dbReference>
<proteinExistence type="predicted"/>
<protein>
    <submittedName>
        <fullName evidence="1">Uncharacterized protein</fullName>
    </submittedName>
</protein>